<dbReference type="InterPro" id="IPR010657">
    <property type="entry name" value="ImpA_N"/>
</dbReference>
<evidence type="ECO:0000259" key="1">
    <source>
        <dbReference type="Pfam" id="PF06812"/>
    </source>
</evidence>
<proteinExistence type="predicted"/>
<dbReference type="NCBIfam" id="TIGR03363">
    <property type="entry name" value="VI_chp_8"/>
    <property type="match status" value="1"/>
</dbReference>
<dbReference type="STRING" id="89065.SAMN05216605_104342"/>
<dbReference type="PANTHER" id="PTHR37951">
    <property type="entry name" value="CYTOPLASMIC PROTEIN-RELATED"/>
    <property type="match status" value="1"/>
</dbReference>
<evidence type="ECO:0000313" key="2">
    <source>
        <dbReference type="EMBL" id="SDH10662.1"/>
    </source>
</evidence>
<dbReference type="AlphaFoldDB" id="A0A1G7ZPG3"/>
<name>A0A1G7ZPG3_9PSED</name>
<organism evidence="2 3">
    <name type="scientific">Pseudomonas abietaniphila</name>
    <dbReference type="NCBI Taxonomy" id="89065"/>
    <lineage>
        <taxon>Bacteria</taxon>
        <taxon>Pseudomonadati</taxon>
        <taxon>Pseudomonadota</taxon>
        <taxon>Gammaproteobacteria</taxon>
        <taxon>Pseudomonadales</taxon>
        <taxon>Pseudomonadaceae</taxon>
        <taxon>Pseudomonas</taxon>
    </lineage>
</organism>
<dbReference type="InterPro" id="IPR017740">
    <property type="entry name" value="TssA-like"/>
</dbReference>
<dbReference type="PANTHER" id="PTHR37951:SF1">
    <property type="entry name" value="TYPE VI SECRETION SYSTEM COMPONENT TSSA1"/>
    <property type="match status" value="1"/>
</dbReference>
<dbReference type="EMBL" id="FNCO01000004">
    <property type="protein sequence ID" value="SDH10662.1"/>
    <property type="molecule type" value="Genomic_DNA"/>
</dbReference>
<dbReference type="Proteomes" id="UP000182894">
    <property type="component" value="Unassembled WGS sequence"/>
</dbReference>
<evidence type="ECO:0000313" key="3">
    <source>
        <dbReference type="Proteomes" id="UP000182894"/>
    </source>
</evidence>
<accession>A0A1G7ZPG3</accession>
<dbReference type="RefSeq" id="WP_074752537.1">
    <property type="nucleotide sequence ID" value="NZ_FNCO01000004.1"/>
</dbReference>
<keyword evidence="3" id="KW-1185">Reference proteome</keyword>
<sequence>MDVTFLLAPVSVDSPCGDDLEYDADFLQLERDALGKPERTMGDSVQPAEPPQWRQIEQSTTDLLQRSKDLRITHFLLQSALALNGFSGLANALTLINGLLVRYWPSLYPQLDADDDNDSTVRINALSGIACDMNIRLLRESLLTRSRTFGPVSLRAALNASGLQSFSDEQLTPDKLAGALRDTDPEQLSAVSSALQEAHDAADAIERYVSEQVGSAQGVDLCALKLPLKQALHILAEYTPDGVGTNKPVEGSGEETAAESASIAIVSPRASGDIAHRDDVVRNLDRILDYYARHEPSSPLPVLLSRAKNLVHADFAAIVRNLIPDGISQFENLRGPDAE</sequence>
<feature type="domain" description="ImpA N-terminal" evidence="1">
    <location>
        <begin position="7"/>
        <end position="129"/>
    </location>
</feature>
<dbReference type="OrthoDB" id="9771118at2"/>
<protein>
    <submittedName>
        <fullName evidence="2">Type VI secretion system protein ImpA</fullName>
    </submittedName>
</protein>
<gene>
    <name evidence="2" type="ORF">SAMN05216605_104342</name>
</gene>
<reference evidence="3" key="1">
    <citation type="submission" date="2016-10" db="EMBL/GenBank/DDBJ databases">
        <authorList>
            <person name="Varghese N."/>
            <person name="Submissions S."/>
        </authorList>
    </citation>
    <scope>NUCLEOTIDE SEQUENCE [LARGE SCALE GENOMIC DNA]</scope>
    <source>
        <strain evidence="3">ATCC 700689</strain>
    </source>
</reference>
<dbReference type="Pfam" id="PF06812">
    <property type="entry name" value="ImpA_N"/>
    <property type="match status" value="1"/>
</dbReference>